<keyword evidence="4" id="KW-0256">Endoplasmic reticulum</keyword>
<dbReference type="PANTHER" id="PTHR14463">
    <property type="entry name" value="LIPASE MATURATION FACTOR"/>
    <property type="match status" value="1"/>
</dbReference>
<dbReference type="Pfam" id="PF06762">
    <property type="entry name" value="LMF1"/>
    <property type="match status" value="1"/>
</dbReference>
<comment type="subcellular location">
    <subcellularLocation>
        <location evidence="1">Endoplasmic reticulum membrane</location>
        <topology evidence="1">Multi-pass membrane protein</topology>
    </subcellularLocation>
</comment>
<feature type="transmembrane region" description="Helical" evidence="7">
    <location>
        <begin position="75"/>
        <end position="94"/>
    </location>
</feature>
<dbReference type="AlphaFoldDB" id="A0A931CQI0"/>
<evidence type="ECO:0000256" key="4">
    <source>
        <dbReference type="ARBA" id="ARBA00022824"/>
    </source>
</evidence>
<keyword evidence="6 7" id="KW-0472">Membrane</keyword>
<keyword evidence="11" id="KW-1185">Reference proteome</keyword>
<accession>A0A931CQI0</accession>
<feature type="transmembrane region" description="Helical" evidence="7">
    <location>
        <begin position="137"/>
        <end position="158"/>
    </location>
</feature>
<evidence type="ECO:0000256" key="5">
    <source>
        <dbReference type="ARBA" id="ARBA00022989"/>
    </source>
</evidence>
<reference evidence="10 11" key="1">
    <citation type="submission" date="2020-11" db="EMBL/GenBank/DDBJ databases">
        <title>Arthrobacter antarcticus sp. nov., isolated from Antarctic Soil.</title>
        <authorList>
            <person name="Li J."/>
        </authorList>
    </citation>
    <scope>NUCLEOTIDE SEQUENCE [LARGE SCALE GENOMIC DNA]</scope>
    <source>
        <strain evidence="10 11">Z1-20</strain>
    </source>
</reference>
<dbReference type="EMBL" id="JADNYM010000018">
    <property type="protein sequence ID" value="MBG0740540.1"/>
    <property type="molecule type" value="Genomic_DNA"/>
</dbReference>
<keyword evidence="5 7" id="KW-1133">Transmembrane helix</keyword>
<feature type="transmembrane region" description="Helical" evidence="7">
    <location>
        <begin position="101"/>
        <end position="125"/>
    </location>
</feature>
<organism evidence="10 11">
    <name type="scientific">Arthrobacter terrae</name>
    <dbReference type="NCBI Taxonomy" id="2935737"/>
    <lineage>
        <taxon>Bacteria</taxon>
        <taxon>Bacillati</taxon>
        <taxon>Actinomycetota</taxon>
        <taxon>Actinomycetes</taxon>
        <taxon>Micrococcales</taxon>
        <taxon>Micrococcaceae</taxon>
        <taxon>Arthrobacter</taxon>
    </lineage>
</organism>
<feature type="transmembrane region" description="Helical" evidence="7">
    <location>
        <begin position="259"/>
        <end position="283"/>
    </location>
</feature>
<evidence type="ECO:0000256" key="6">
    <source>
        <dbReference type="ARBA" id="ARBA00023136"/>
    </source>
</evidence>
<keyword evidence="3 7" id="KW-0812">Transmembrane</keyword>
<evidence type="ECO:0000256" key="3">
    <source>
        <dbReference type="ARBA" id="ARBA00022692"/>
    </source>
</evidence>
<evidence type="ECO:0000256" key="7">
    <source>
        <dbReference type="SAM" id="Phobius"/>
    </source>
</evidence>
<proteinExistence type="inferred from homology"/>
<dbReference type="RefSeq" id="WP_196397477.1">
    <property type="nucleotide sequence ID" value="NZ_JADNYM010000018.1"/>
</dbReference>
<protein>
    <submittedName>
        <fullName evidence="10">Lipase maturation factor family protein</fullName>
    </submittedName>
</protein>
<dbReference type="GO" id="GO:0051604">
    <property type="term" value="P:protein maturation"/>
    <property type="evidence" value="ECO:0007669"/>
    <property type="project" value="InterPro"/>
</dbReference>
<evidence type="ECO:0000259" key="9">
    <source>
        <dbReference type="Pfam" id="PF25179"/>
    </source>
</evidence>
<dbReference type="InterPro" id="IPR057434">
    <property type="entry name" value="LMF1/2_N"/>
</dbReference>
<evidence type="ECO:0000259" key="8">
    <source>
        <dbReference type="Pfam" id="PF06762"/>
    </source>
</evidence>
<evidence type="ECO:0000256" key="2">
    <source>
        <dbReference type="ARBA" id="ARBA00005512"/>
    </source>
</evidence>
<gene>
    <name evidence="10" type="ORF">IV500_14255</name>
</gene>
<feature type="transmembrane region" description="Helical" evidence="7">
    <location>
        <begin position="23"/>
        <end position="43"/>
    </location>
</feature>
<dbReference type="InterPro" id="IPR009613">
    <property type="entry name" value="LMF"/>
</dbReference>
<sequence length="480" mass="54353">MQGWFGWLGAGGYEFSRQVLQRGIAAIFVIAFLCAVAQFPALLGEHGLLPAPKFLARAPRRSYPSLFHWRYSDNLLLVVAWTGAVLAFALVLGLPQAGPPWVPLVVFLFIWAMYLSIVSIGQTFYGFGWESLLLESGFIAAFLGSDSVAPPVTILWLLRWLVFRLEFGAGMIKIRGDTAWRDLTALYYHHQTQPMPNPLSRYFHHLPKPLHRFEVVGNHFAQLIVPFFLFAPQPLANIAAAIIVLTQAWLVLSGNFAWLNVLTMLLAFSAISNDAVRLVIPAVPAGAVESAQLPAWFAVVVLAATAWLIVLSYKPLRNLFSRHQLMNASFNRWHLVNAYGAFGSITRERHEVVVEGTDDDDPAQARWREYEFRGKPGDPQRRPRQYAPYHLRLGWMLWFMALGSPSDHWFVPLLGKLLVADRRTLKLLRSDPFDGTAPRWIRVRLFSYRFSTRVERKATGLEWIREPAAILVAPVSLRRS</sequence>
<evidence type="ECO:0000313" key="10">
    <source>
        <dbReference type="EMBL" id="MBG0740540.1"/>
    </source>
</evidence>
<feature type="domain" description="Lipase maturation factor 1/2 N-terminal" evidence="8">
    <location>
        <begin position="125"/>
        <end position="276"/>
    </location>
</feature>
<evidence type="ECO:0000313" key="11">
    <source>
        <dbReference type="Proteomes" id="UP000655366"/>
    </source>
</evidence>
<feature type="transmembrane region" description="Helical" evidence="7">
    <location>
        <begin position="295"/>
        <end position="313"/>
    </location>
</feature>
<feature type="domain" description="Lipase maturation factor 1/2 C-terminal" evidence="9">
    <location>
        <begin position="335"/>
        <end position="467"/>
    </location>
</feature>
<comment type="caution">
    <text evidence="10">The sequence shown here is derived from an EMBL/GenBank/DDBJ whole genome shotgun (WGS) entry which is preliminary data.</text>
</comment>
<dbReference type="InterPro" id="IPR057433">
    <property type="entry name" value="LMF1/2_C"/>
</dbReference>
<dbReference type="Proteomes" id="UP000655366">
    <property type="component" value="Unassembled WGS sequence"/>
</dbReference>
<dbReference type="PANTHER" id="PTHR14463:SF10">
    <property type="entry name" value="LIPASE MATURATION FACTOR 1"/>
    <property type="match status" value="1"/>
</dbReference>
<comment type="similarity">
    <text evidence="2">Belongs to the lipase maturation factor family.</text>
</comment>
<dbReference type="Pfam" id="PF25179">
    <property type="entry name" value="LMF1_C"/>
    <property type="match status" value="1"/>
</dbReference>
<evidence type="ECO:0000256" key="1">
    <source>
        <dbReference type="ARBA" id="ARBA00004477"/>
    </source>
</evidence>
<name>A0A931CQI0_9MICC</name>